<dbReference type="Gene3D" id="3.30.710.10">
    <property type="entry name" value="Potassium Channel Kv1.1, Chain A"/>
    <property type="match status" value="1"/>
</dbReference>
<accession>A0A9P1I209</accession>
<evidence type="ECO:0000259" key="1">
    <source>
        <dbReference type="PROSITE" id="PS50097"/>
    </source>
</evidence>
<name>A0A9P1I209_9PELO</name>
<dbReference type="EMBL" id="CANHGI010000001">
    <property type="protein sequence ID" value="CAI5438209.1"/>
    <property type="molecule type" value="Genomic_DNA"/>
</dbReference>
<dbReference type="SUPFAM" id="SSF54695">
    <property type="entry name" value="POZ domain"/>
    <property type="match status" value="1"/>
</dbReference>
<dbReference type="Proteomes" id="UP001152747">
    <property type="component" value="Unassembled WGS sequence"/>
</dbReference>
<keyword evidence="3" id="KW-1185">Reference proteome</keyword>
<organism evidence="2 3">
    <name type="scientific">Caenorhabditis angaria</name>
    <dbReference type="NCBI Taxonomy" id="860376"/>
    <lineage>
        <taxon>Eukaryota</taxon>
        <taxon>Metazoa</taxon>
        <taxon>Ecdysozoa</taxon>
        <taxon>Nematoda</taxon>
        <taxon>Chromadorea</taxon>
        <taxon>Rhabditida</taxon>
        <taxon>Rhabditina</taxon>
        <taxon>Rhabditomorpha</taxon>
        <taxon>Rhabditoidea</taxon>
        <taxon>Rhabditidae</taxon>
        <taxon>Peloderinae</taxon>
        <taxon>Caenorhabditis</taxon>
    </lineage>
</organism>
<evidence type="ECO:0000313" key="2">
    <source>
        <dbReference type="EMBL" id="CAI5438209.1"/>
    </source>
</evidence>
<dbReference type="Pfam" id="PF00651">
    <property type="entry name" value="BTB"/>
    <property type="match status" value="1"/>
</dbReference>
<comment type="caution">
    <text evidence="2">The sequence shown here is derived from an EMBL/GenBank/DDBJ whole genome shotgun (WGS) entry which is preliminary data.</text>
</comment>
<protein>
    <recommendedName>
        <fullName evidence="1">BTB domain-containing protein</fullName>
    </recommendedName>
</protein>
<dbReference type="OrthoDB" id="5816681at2759"/>
<dbReference type="PANTHER" id="PTHR22744:SF14">
    <property type="entry name" value="BTB DOMAIN-CONTAINING PROTEIN-RELATED"/>
    <property type="match status" value="1"/>
</dbReference>
<dbReference type="InterPro" id="IPR000210">
    <property type="entry name" value="BTB/POZ_dom"/>
</dbReference>
<gene>
    <name evidence="2" type="ORF">CAMP_LOCUS846</name>
</gene>
<dbReference type="SMART" id="SM00225">
    <property type="entry name" value="BTB"/>
    <property type="match status" value="1"/>
</dbReference>
<reference evidence="2" key="1">
    <citation type="submission" date="2022-11" db="EMBL/GenBank/DDBJ databases">
        <authorList>
            <person name="Kikuchi T."/>
        </authorList>
    </citation>
    <scope>NUCLEOTIDE SEQUENCE</scope>
    <source>
        <strain evidence="2">PS1010</strain>
    </source>
</reference>
<dbReference type="PROSITE" id="PS50097">
    <property type="entry name" value="BTB"/>
    <property type="match status" value="1"/>
</dbReference>
<dbReference type="InterPro" id="IPR011333">
    <property type="entry name" value="SKP1/BTB/POZ_sf"/>
</dbReference>
<feature type="domain" description="BTB" evidence="1">
    <location>
        <begin position="146"/>
        <end position="211"/>
    </location>
</feature>
<sequence length="307" mass="36046">MNPIIKNEMQLKWIFGEDLNKWNGSLKFSEPYIIDKLGWKIGIEKKEDILNVYLLLSSSELEGRGWICNVSFNTKLYIEDNEINEFFVPGGTCLTYDFGGFETPHRNNLFGYFDLSDSKDDSRFVAIEIIMDTKMFDFNMKTSKMPSVTLKVDDVVFYLNKEMLCCVSDYFYKKFYVEKSGDSEIIIEDVDLKEFTTFLAAIHPVSLDIHEDNYHFLVKLAQRFDVSCLHHAIEKYLINDEYNLDLIDVIKIAECYRYSKLMRDCIDSFDSVDEVKRFTKSGNFHQLKDETKLAILKCFLKFPIKRI</sequence>
<dbReference type="AlphaFoldDB" id="A0A9P1I209"/>
<dbReference type="PANTHER" id="PTHR22744">
    <property type="entry name" value="HELIX LOOP HELIX PROTEIN 21-RELATED"/>
    <property type="match status" value="1"/>
</dbReference>
<evidence type="ECO:0000313" key="3">
    <source>
        <dbReference type="Proteomes" id="UP001152747"/>
    </source>
</evidence>
<proteinExistence type="predicted"/>